<name>A0A644VDD9_9ZZZZ</name>
<dbReference type="AlphaFoldDB" id="A0A644VDD9"/>
<evidence type="ECO:0008006" key="2">
    <source>
        <dbReference type="Google" id="ProtNLM"/>
    </source>
</evidence>
<evidence type="ECO:0000313" key="1">
    <source>
        <dbReference type="EMBL" id="MPL89227.1"/>
    </source>
</evidence>
<organism evidence="1">
    <name type="scientific">bioreactor metagenome</name>
    <dbReference type="NCBI Taxonomy" id="1076179"/>
    <lineage>
        <taxon>unclassified sequences</taxon>
        <taxon>metagenomes</taxon>
        <taxon>ecological metagenomes</taxon>
    </lineage>
</organism>
<reference evidence="1" key="1">
    <citation type="submission" date="2019-08" db="EMBL/GenBank/DDBJ databases">
        <authorList>
            <person name="Kucharzyk K."/>
            <person name="Murdoch R.W."/>
            <person name="Higgins S."/>
            <person name="Loffler F."/>
        </authorList>
    </citation>
    <scope>NUCLEOTIDE SEQUENCE</scope>
</reference>
<comment type="caution">
    <text evidence="1">The sequence shown here is derived from an EMBL/GenBank/DDBJ whole genome shotgun (WGS) entry which is preliminary data.</text>
</comment>
<gene>
    <name evidence="1" type="ORF">SDC9_35260</name>
</gene>
<sequence>MGLSERIERWFDAVTLFDLKGNSSWIRIRTNMSDEVFKEGGPYHIKRVGPDKISMQMSVPADADGLVGRNCPNDGCCPGYFKVKLGTGITEGQLKAYCPYCRHEDEPGGFLTAAQVEYAKQIVLHEAIKGINEGIENALDLGPSGRKTYGGGMFSLEMSYKPSSLPPVVPPMEEVLRRDITCPHCGLQHAVFGLATWCPDCGRDIFLNHLAKEFEAIRKMLSDVDRRREALGARVAARDIENALEDVVSIFEAAMRAMTIRKMKENGSSDDQIQEKLRKIGNKFQNVNLAREVCEDEFKVQLLQGLDPKQIDSLRLTFEKRHPITHNLGIVDRKYLEKVRLGELEGRDVSVTPQDIIMVMDVGTKILENLHSYLFSNNSQ</sequence>
<dbReference type="EMBL" id="VSSQ01000275">
    <property type="protein sequence ID" value="MPL89227.1"/>
    <property type="molecule type" value="Genomic_DNA"/>
</dbReference>
<accession>A0A644VDD9</accession>
<protein>
    <recommendedName>
        <fullName evidence="2">HEPN domain-containing protein</fullName>
    </recommendedName>
</protein>
<proteinExistence type="predicted"/>